<dbReference type="OrthoDB" id="3349377at2759"/>
<comment type="caution">
    <text evidence="2">The sequence shown here is derived from an EMBL/GenBank/DDBJ whole genome shotgun (WGS) entry which is preliminary data.</text>
</comment>
<keyword evidence="1" id="KW-1133">Transmembrane helix</keyword>
<keyword evidence="1" id="KW-0472">Membrane</keyword>
<dbReference type="EMBL" id="JABBWM010000039">
    <property type="protein sequence ID" value="KAG2105081.1"/>
    <property type="molecule type" value="Genomic_DNA"/>
</dbReference>
<dbReference type="Proteomes" id="UP000823399">
    <property type="component" value="Unassembled WGS sequence"/>
</dbReference>
<protein>
    <submittedName>
        <fullName evidence="2">Uncharacterized protein</fullName>
    </submittedName>
</protein>
<proteinExistence type="predicted"/>
<feature type="transmembrane region" description="Helical" evidence="1">
    <location>
        <begin position="105"/>
        <end position="126"/>
    </location>
</feature>
<dbReference type="AlphaFoldDB" id="A0A9P7JSH9"/>
<feature type="transmembrane region" description="Helical" evidence="1">
    <location>
        <begin position="53"/>
        <end position="75"/>
    </location>
</feature>
<dbReference type="GeneID" id="64696115"/>
<gene>
    <name evidence="2" type="ORF">F5147DRAFT_654263</name>
</gene>
<evidence type="ECO:0000313" key="3">
    <source>
        <dbReference type="Proteomes" id="UP000823399"/>
    </source>
</evidence>
<keyword evidence="1" id="KW-0812">Transmembrane</keyword>
<reference evidence="2" key="1">
    <citation type="journal article" date="2020" name="New Phytol.">
        <title>Comparative genomics reveals dynamic genome evolution in host specialist ectomycorrhizal fungi.</title>
        <authorList>
            <person name="Lofgren L.A."/>
            <person name="Nguyen N.H."/>
            <person name="Vilgalys R."/>
            <person name="Ruytinx J."/>
            <person name="Liao H.L."/>
            <person name="Branco S."/>
            <person name="Kuo A."/>
            <person name="LaButti K."/>
            <person name="Lipzen A."/>
            <person name="Andreopoulos W."/>
            <person name="Pangilinan J."/>
            <person name="Riley R."/>
            <person name="Hundley H."/>
            <person name="Na H."/>
            <person name="Barry K."/>
            <person name="Grigoriev I.V."/>
            <person name="Stajich J.E."/>
            <person name="Kennedy P.G."/>
        </authorList>
    </citation>
    <scope>NUCLEOTIDE SEQUENCE</scope>
    <source>
        <strain evidence="2">FC423</strain>
    </source>
</reference>
<evidence type="ECO:0000313" key="2">
    <source>
        <dbReference type="EMBL" id="KAG2105081.1"/>
    </source>
</evidence>
<accession>A0A9P7JSH9</accession>
<name>A0A9P7JSH9_9AGAM</name>
<dbReference type="RefSeq" id="XP_041291131.1">
    <property type="nucleotide sequence ID" value="XM_041433856.1"/>
</dbReference>
<evidence type="ECO:0000256" key="1">
    <source>
        <dbReference type="SAM" id="Phobius"/>
    </source>
</evidence>
<keyword evidence="3" id="KW-1185">Reference proteome</keyword>
<sequence length="201" mass="22137">MLILVIQGLNGVAAGIVVVYDWVSTLGQEVRYHVLCNKWDNCYLECHVGRKMLMLLVIIFLAVNIACGVMAAIGLKDTVPEEFILSGTYMRGYAYGGDEQLLNSMVWMLNTVWEVLALCLSVWVAVKHFCELRRLGPSTESTIVDCFRVLVQSHVLYFASSVHVSFVGLSCLQLAHLSPEIVNSIPITAQILGGALESSTI</sequence>
<organism evidence="2 3">
    <name type="scientific">Suillus discolor</name>
    <dbReference type="NCBI Taxonomy" id="1912936"/>
    <lineage>
        <taxon>Eukaryota</taxon>
        <taxon>Fungi</taxon>
        <taxon>Dikarya</taxon>
        <taxon>Basidiomycota</taxon>
        <taxon>Agaricomycotina</taxon>
        <taxon>Agaricomycetes</taxon>
        <taxon>Agaricomycetidae</taxon>
        <taxon>Boletales</taxon>
        <taxon>Suillineae</taxon>
        <taxon>Suillaceae</taxon>
        <taxon>Suillus</taxon>
    </lineage>
</organism>